<dbReference type="PANTHER" id="PTHR21461:SF86">
    <property type="entry name" value="GLYCOSYLTRANSFERASE FAMILY 92 PROTEIN"/>
    <property type="match status" value="1"/>
</dbReference>
<evidence type="ECO:0000256" key="5">
    <source>
        <dbReference type="ARBA" id="ARBA00022692"/>
    </source>
</evidence>
<dbReference type="InterPro" id="IPR008166">
    <property type="entry name" value="Glyco_transf_92"/>
</dbReference>
<comment type="similarity">
    <text evidence="2">Belongs to the glycosyltransferase 92 family.</text>
</comment>
<keyword evidence="7" id="KW-0472">Membrane</keyword>
<keyword evidence="6" id="KW-1133">Transmembrane helix</keyword>
<dbReference type="PANTHER" id="PTHR21461">
    <property type="entry name" value="GLYCOSYLTRANSFERASE FAMILY 92 PROTEIN"/>
    <property type="match status" value="1"/>
</dbReference>
<sequence>MKRVNMRHFEKMKGNVGSIASIWRLFRKKTPALISFLGLLVLMLIIFNSTGDLGGFRQHLTSRAHHNEEEEAAAEFSITRRSSSSSITHPPDNSIRSLKELVKEAMDKGLVIIVNATRADADQLYADNPRGALPQWDVNAALDGPTGEILTEVIQELQNMEELQKEVATLRLRQKDRCKTPVADEACGTKSWAFNESKTGEKGSVAGPIFQGDYKFRPFHSSLHPLILFSSYRISQEEFSLVTLVANSLGEKMPMQEDAIPGTCIWMQWDPSSNHAPAFPPPVESQVPIQYGRRSNVFINDPTTKGELPYDVVVIKCTFEDPAGANGFGGHLYLKLASGEFVSVFDEPPEAINHIQFEGPLRHSYAFCAPPIWNPLNVRYLKQWLMYNHHVFREGKLHYFIYHGLELDTEMMWVLQPFLDSGSLTLIDMSVDGSFIVGPKQYPSNLLALNDCLQRSRFFADWTFFWGFNHYLEISPPQTLLGILESNKESPYITFGSQVWSSIYCSPQKNSTIETVNEDWAIDRMFLHLEHPTCSDKLRASKCIGADGARKWVANPRKVIAGATHEALDPSWGGADLDTGVALFNVYSGGDSTGPIDFDSDKVNCRIIVDPEHVNASTALDGYWWRDTHISATSQPAHDFAKASTLFNFGLSSNMSGAAEEGQDHSQNATFVTMTTQSAH</sequence>
<evidence type="ECO:0000313" key="8">
    <source>
        <dbReference type="EMBL" id="CAK9273622.1"/>
    </source>
</evidence>
<evidence type="ECO:0000256" key="1">
    <source>
        <dbReference type="ARBA" id="ARBA00004167"/>
    </source>
</evidence>
<evidence type="ECO:0000256" key="6">
    <source>
        <dbReference type="ARBA" id="ARBA00022989"/>
    </source>
</evidence>
<evidence type="ECO:0000256" key="3">
    <source>
        <dbReference type="ARBA" id="ARBA00022676"/>
    </source>
</evidence>
<keyword evidence="9" id="KW-1185">Reference proteome</keyword>
<protein>
    <submittedName>
        <fullName evidence="8">Uncharacterized protein</fullName>
    </submittedName>
</protein>
<reference evidence="8" key="1">
    <citation type="submission" date="2024-02" db="EMBL/GenBank/DDBJ databases">
        <authorList>
            <consortium name="ELIXIR-Norway"/>
            <consortium name="Elixir Norway"/>
        </authorList>
    </citation>
    <scope>NUCLEOTIDE SEQUENCE</scope>
</reference>
<accession>A0ABP0X3F1</accession>
<proteinExistence type="inferred from homology"/>
<dbReference type="EMBL" id="OZ020100">
    <property type="protein sequence ID" value="CAK9273622.1"/>
    <property type="molecule type" value="Genomic_DNA"/>
</dbReference>
<organism evidence="8 9">
    <name type="scientific">Sphagnum jensenii</name>
    <dbReference type="NCBI Taxonomy" id="128206"/>
    <lineage>
        <taxon>Eukaryota</taxon>
        <taxon>Viridiplantae</taxon>
        <taxon>Streptophyta</taxon>
        <taxon>Embryophyta</taxon>
        <taxon>Bryophyta</taxon>
        <taxon>Sphagnophytina</taxon>
        <taxon>Sphagnopsida</taxon>
        <taxon>Sphagnales</taxon>
        <taxon>Sphagnaceae</taxon>
        <taxon>Sphagnum</taxon>
    </lineage>
</organism>
<evidence type="ECO:0000256" key="4">
    <source>
        <dbReference type="ARBA" id="ARBA00022679"/>
    </source>
</evidence>
<gene>
    <name evidence="8" type="ORF">CSSPJE1EN1_LOCUS19100</name>
</gene>
<evidence type="ECO:0000256" key="2">
    <source>
        <dbReference type="ARBA" id="ARBA00007647"/>
    </source>
</evidence>
<keyword evidence="5" id="KW-0812">Transmembrane</keyword>
<keyword evidence="3" id="KW-0328">Glycosyltransferase</keyword>
<dbReference type="Proteomes" id="UP001497444">
    <property type="component" value="Chromosome 5"/>
</dbReference>
<evidence type="ECO:0000313" key="9">
    <source>
        <dbReference type="Proteomes" id="UP001497444"/>
    </source>
</evidence>
<dbReference type="Pfam" id="PF01697">
    <property type="entry name" value="Glyco_transf_92"/>
    <property type="match status" value="1"/>
</dbReference>
<comment type="subcellular location">
    <subcellularLocation>
        <location evidence="1">Membrane</location>
        <topology evidence="1">Single-pass membrane protein</topology>
    </subcellularLocation>
</comment>
<keyword evidence="4" id="KW-0808">Transferase</keyword>
<name>A0ABP0X3F1_9BRYO</name>
<evidence type="ECO:0000256" key="7">
    <source>
        <dbReference type="ARBA" id="ARBA00023136"/>
    </source>
</evidence>